<dbReference type="AlphaFoldDB" id="A0A1I5ED38"/>
<organism evidence="5 6">
    <name type="scientific">Pseudonocardia ammonioxydans</name>
    <dbReference type="NCBI Taxonomy" id="260086"/>
    <lineage>
        <taxon>Bacteria</taxon>
        <taxon>Bacillati</taxon>
        <taxon>Actinomycetota</taxon>
        <taxon>Actinomycetes</taxon>
        <taxon>Pseudonocardiales</taxon>
        <taxon>Pseudonocardiaceae</taxon>
        <taxon>Pseudonocardia</taxon>
    </lineage>
</organism>
<comment type="similarity">
    <text evidence="1 4">Belongs to the enoyl-CoA hydratase/isomerase family.</text>
</comment>
<dbReference type="InterPro" id="IPR001753">
    <property type="entry name" value="Enoyl-CoA_hydra/iso"/>
</dbReference>
<evidence type="ECO:0000256" key="2">
    <source>
        <dbReference type="ARBA" id="ARBA00023098"/>
    </source>
</evidence>
<dbReference type="PANTHER" id="PTHR11941">
    <property type="entry name" value="ENOYL-COA HYDRATASE-RELATED"/>
    <property type="match status" value="1"/>
</dbReference>
<dbReference type="PANTHER" id="PTHR11941:SF169">
    <property type="entry name" value="(7AS)-7A-METHYL-1,5-DIOXO-2,3,5,6,7,7A-HEXAHYDRO-1H-INDENE-CARBOXYL-COA HYDROLASE"/>
    <property type="match status" value="1"/>
</dbReference>
<dbReference type="EMBL" id="FOUY01000030">
    <property type="protein sequence ID" value="SFO09300.1"/>
    <property type="molecule type" value="Genomic_DNA"/>
</dbReference>
<reference evidence="5 6" key="1">
    <citation type="submission" date="2016-10" db="EMBL/GenBank/DDBJ databases">
        <authorList>
            <person name="de Groot N.N."/>
        </authorList>
    </citation>
    <scope>NUCLEOTIDE SEQUENCE [LARGE SCALE GENOMIC DNA]</scope>
    <source>
        <strain evidence="5 6">CGMCC 4.1877</strain>
    </source>
</reference>
<dbReference type="InterPro" id="IPR029045">
    <property type="entry name" value="ClpP/crotonase-like_dom_sf"/>
</dbReference>
<keyword evidence="3" id="KW-0456">Lyase</keyword>
<dbReference type="NCBIfam" id="NF005891">
    <property type="entry name" value="PRK07854.1"/>
    <property type="match status" value="1"/>
</dbReference>
<keyword evidence="6" id="KW-1185">Reference proteome</keyword>
<name>A0A1I5ED38_PSUAM</name>
<dbReference type="InterPro" id="IPR018376">
    <property type="entry name" value="Enoyl-CoA_hyd/isom_CS"/>
</dbReference>
<evidence type="ECO:0000313" key="6">
    <source>
        <dbReference type="Proteomes" id="UP000199614"/>
    </source>
</evidence>
<sequence>MITVSTTDGVGLIELNRPERRNALDIATCRELVEAAASVRADGARAVVVAGNGPAFCSGADFGEVYGADFLDALYTALHAVADLPMPVVAAVTGPAIGAGLQLSLACDLRVAAPEAVFGLPTARLGLAVDPWTIERLVQIAGGGTARSLLLACATVDAPTAHARGLADTLGDRDAAVALATDIATMAPLTLAYNKRAANTYGRGGHTGDDVVGALQEEFAACWRAEDIAEGRAARAEKRTPVFQGR</sequence>
<protein>
    <submittedName>
        <fullName evidence="5">Enoyl-CoA hydratase</fullName>
    </submittedName>
</protein>
<dbReference type="STRING" id="260086.SAMN05216207_103034"/>
<keyword evidence="2" id="KW-0443">Lipid metabolism</keyword>
<evidence type="ECO:0000313" key="5">
    <source>
        <dbReference type="EMBL" id="SFO09300.1"/>
    </source>
</evidence>
<dbReference type="GO" id="GO:0006635">
    <property type="term" value="P:fatty acid beta-oxidation"/>
    <property type="evidence" value="ECO:0007669"/>
    <property type="project" value="TreeGrafter"/>
</dbReference>
<dbReference type="Gene3D" id="3.90.226.10">
    <property type="entry name" value="2-enoyl-CoA Hydratase, Chain A, domain 1"/>
    <property type="match status" value="1"/>
</dbReference>
<dbReference type="OrthoDB" id="3569436at2"/>
<dbReference type="Proteomes" id="UP000199614">
    <property type="component" value="Unassembled WGS sequence"/>
</dbReference>
<evidence type="ECO:0000256" key="3">
    <source>
        <dbReference type="ARBA" id="ARBA00023239"/>
    </source>
</evidence>
<gene>
    <name evidence="5" type="ORF">SAMN05216207_103034</name>
</gene>
<dbReference type="Pfam" id="PF00378">
    <property type="entry name" value="ECH_1"/>
    <property type="match status" value="1"/>
</dbReference>
<dbReference type="SUPFAM" id="SSF52096">
    <property type="entry name" value="ClpP/crotonase"/>
    <property type="match status" value="1"/>
</dbReference>
<proteinExistence type="inferred from homology"/>
<evidence type="ECO:0000256" key="4">
    <source>
        <dbReference type="RuleBase" id="RU003707"/>
    </source>
</evidence>
<dbReference type="PROSITE" id="PS00166">
    <property type="entry name" value="ENOYL_COA_HYDRATASE"/>
    <property type="match status" value="1"/>
</dbReference>
<dbReference type="CDD" id="cd06558">
    <property type="entry name" value="crotonase-like"/>
    <property type="match status" value="1"/>
</dbReference>
<dbReference type="GO" id="GO:0016829">
    <property type="term" value="F:lyase activity"/>
    <property type="evidence" value="ECO:0007669"/>
    <property type="project" value="UniProtKB-KW"/>
</dbReference>
<evidence type="ECO:0000256" key="1">
    <source>
        <dbReference type="ARBA" id="ARBA00005254"/>
    </source>
</evidence>
<accession>A0A1I5ED38</accession>